<gene>
    <name evidence="3" type="ORF">RI543_000704</name>
</gene>
<dbReference type="GO" id="GO:0005829">
    <property type="term" value="C:cytosol"/>
    <property type="evidence" value="ECO:0007669"/>
    <property type="project" value="TreeGrafter"/>
</dbReference>
<dbReference type="EMBL" id="JAWIZZ010000029">
    <property type="protein sequence ID" value="KAK5781804.1"/>
    <property type="molecule type" value="Genomic_DNA"/>
</dbReference>
<keyword evidence="4" id="KW-1185">Reference proteome</keyword>
<dbReference type="InterPro" id="IPR029756">
    <property type="entry name" value="MTH1187/YkoF-like"/>
</dbReference>
<dbReference type="Gene3D" id="3.30.70.930">
    <property type="match status" value="1"/>
</dbReference>
<dbReference type="InterPro" id="IPR051614">
    <property type="entry name" value="UPF0045_domain"/>
</dbReference>
<dbReference type="PANTHER" id="PTHR33777">
    <property type="entry name" value="UPF0045 PROTEIN ECM15"/>
    <property type="match status" value="1"/>
</dbReference>
<sequence length="108" mass="12164">MPNINVLVDLCMVPIGTGSPSVSDFVTMIENKIRQSPFKTSLHSFGTTIEGPWDEVMSFIGELHEYAHEQGYVRCHTEIRLGTRTDKNQTAQDKVNTVEAKLLKLNEK</sequence>
<comment type="similarity">
    <text evidence="1">Belongs to the UPF0045 family.</text>
</comment>
<protein>
    <recommendedName>
        <fullName evidence="2">Thiamine-binding protein domain-containing protein</fullName>
    </recommendedName>
</protein>
<dbReference type="Proteomes" id="UP001306508">
    <property type="component" value="Unassembled WGS sequence"/>
</dbReference>
<name>A0AAN7W5R7_9SACH</name>
<dbReference type="Pfam" id="PF01910">
    <property type="entry name" value="Thiamine_BP"/>
    <property type="match status" value="1"/>
</dbReference>
<dbReference type="AlphaFoldDB" id="A0AAN7W5R7"/>
<dbReference type="NCBIfam" id="TIGR00106">
    <property type="entry name" value="MTH1187 family thiamine-binding protein"/>
    <property type="match status" value="1"/>
</dbReference>
<dbReference type="PANTHER" id="PTHR33777:SF1">
    <property type="entry name" value="UPF0045 PROTEIN ECM15"/>
    <property type="match status" value="1"/>
</dbReference>
<accession>A0AAN7W5R7</accession>
<evidence type="ECO:0000259" key="2">
    <source>
        <dbReference type="Pfam" id="PF01910"/>
    </source>
</evidence>
<dbReference type="SUPFAM" id="SSF89957">
    <property type="entry name" value="MTH1187/YkoF-like"/>
    <property type="match status" value="1"/>
</dbReference>
<dbReference type="InterPro" id="IPR002767">
    <property type="entry name" value="Thiamine_BP"/>
</dbReference>
<feature type="domain" description="Thiamine-binding protein" evidence="2">
    <location>
        <begin position="8"/>
        <end position="99"/>
    </location>
</feature>
<comment type="caution">
    <text evidence="3">The sequence shown here is derived from an EMBL/GenBank/DDBJ whole genome shotgun (WGS) entry which is preliminary data.</text>
</comment>
<reference evidence="4" key="1">
    <citation type="submission" date="2023-07" db="EMBL/GenBank/DDBJ databases">
        <title>A draft genome of Kazachstania heterogenica Y-27499.</title>
        <authorList>
            <person name="Donic C."/>
            <person name="Kralova J.S."/>
            <person name="Fidel L."/>
            <person name="Ben-Dor S."/>
            <person name="Jung S."/>
        </authorList>
    </citation>
    <scope>NUCLEOTIDE SEQUENCE [LARGE SCALE GENOMIC DNA]</scope>
    <source>
        <strain evidence="4">Y27499</strain>
    </source>
</reference>
<evidence type="ECO:0000313" key="4">
    <source>
        <dbReference type="Proteomes" id="UP001306508"/>
    </source>
</evidence>
<evidence type="ECO:0000256" key="1">
    <source>
        <dbReference type="ARBA" id="ARBA00010272"/>
    </source>
</evidence>
<proteinExistence type="inferred from homology"/>
<evidence type="ECO:0000313" key="3">
    <source>
        <dbReference type="EMBL" id="KAK5781804.1"/>
    </source>
</evidence>
<organism evidence="3 4">
    <name type="scientific">Arxiozyma heterogenica</name>
    <dbReference type="NCBI Taxonomy" id="278026"/>
    <lineage>
        <taxon>Eukaryota</taxon>
        <taxon>Fungi</taxon>
        <taxon>Dikarya</taxon>
        <taxon>Ascomycota</taxon>
        <taxon>Saccharomycotina</taxon>
        <taxon>Saccharomycetes</taxon>
        <taxon>Saccharomycetales</taxon>
        <taxon>Saccharomycetaceae</taxon>
        <taxon>Arxiozyma</taxon>
    </lineage>
</organism>